<dbReference type="InterPro" id="IPR000477">
    <property type="entry name" value="RT_dom"/>
</dbReference>
<dbReference type="GO" id="GO:0004519">
    <property type="term" value="F:endonuclease activity"/>
    <property type="evidence" value="ECO:0007669"/>
    <property type="project" value="UniProtKB-KW"/>
</dbReference>
<dbReference type="Gene3D" id="3.10.10.10">
    <property type="entry name" value="HIV Type 1 Reverse Transcriptase, subunit A, domain 1"/>
    <property type="match status" value="1"/>
</dbReference>
<keyword evidence="2" id="KW-0808">Transferase</keyword>
<evidence type="ECO:0000313" key="11">
    <source>
        <dbReference type="EMBL" id="KAF0881425.1"/>
    </source>
</evidence>
<evidence type="ECO:0000256" key="2">
    <source>
        <dbReference type="ARBA" id="ARBA00022679"/>
    </source>
</evidence>
<keyword evidence="5" id="KW-0255">Endonuclease</keyword>
<protein>
    <submittedName>
        <fullName evidence="11">POK25 protein</fullName>
    </submittedName>
</protein>
<keyword evidence="12" id="KW-1185">Reference proteome</keyword>
<keyword evidence="7" id="KW-0862">Zinc</keyword>
<dbReference type="PANTHER" id="PTHR41694:SF4">
    <property type="entry name" value="ENDOGENOUS RETROVIRUS GROUP K MEMBER 10 POL PROTEIN-RELATED"/>
    <property type="match status" value="1"/>
</dbReference>
<organism evidence="11 12">
    <name type="scientific">Crocuta crocuta</name>
    <name type="common">Spotted hyena</name>
    <dbReference type="NCBI Taxonomy" id="9678"/>
    <lineage>
        <taxon>Eukaryota</taxon>
        <taxon>Metazoa</taxon>
        <taxon>Chordata</taxon>
        <taxon>Craniata</taxon>
        <taxon>Vertebrata</taxon>
        <taxon>Euteleostomi</taxon>
        <taxon>Mammalia</taxon>
        <taxon>Eutheria</taxon>
        <taxon>Laurasiatheria</taxon>
        <taxon>Carnivora</taxon>
        <taxon>Feliformia</taxon>
        <taxon>Hyaenidae</taxon>
        <taxon>Crocuta</taxon>
    </lineage>
</organism>
<evidence type="ECO:0000256" key="5">
    <source>
        <dbReference type="ARBA" id="ARBA00022759"/>
    </source>
</evidence>
<dbReference type="SUPFAM" id="SSF56672">
    <property type="entry name" value="DNA/RNA polymerases"/>
    <property type="match status" value="1"/>
</dbReference>
<evidence type="ECO:0000256" key="4">
    <source>
        <dbReference type="ARBA" id="ARBA00022722"/>
    </source>
</evidence>
<proteinExistence type="inferred from homology"/>
<evidence type="ECO:0000256" key="8">
    <source>
        <dbReference type="ARBA" id="ARBA00022918"/>
    </source>
</evidence>
<dbReference type="InterPro" id="IPR043502">
    <property type="entry name" value="DNA/RNA_pol_sf"/>
</dbReference>
<evidence type="ECO:0000313" key="12">
    <source>
        <dbReference type="Proteomes" id="UP000475037"/>
    </source>
</evidence>
<dbReference type="AlphaFoldDB" id="A0A6G1AZL9"/>
<evidence type="ECO:0000256" key="6">
    <source>
        <dbReference type="ARBA" id="ARBA00022801"/>
    </source>
</evidence>
<dbReference type="Proteomes" id="UP000475037">
    <property type="component" value="Unassembled WGS sequence"/>
</dbReference>
<feature type="domain" description="Reverse transcriptase" evidence="10">
    <location>
        <begin position="19"/>
        <end position="155"/>
    </location>
</feature>
<dbReference type="Gene3D" id="3.30.70.270">
    <property type="match status" value="1"/>
</dbReference>
<dbReference type="GO" id="GO:0003964">
    <property type="term" value="F:RNA-directed DNA polymerase activity"/>
    <property type="evidence" value="ECO:0007669"/>
    <property type="project" value="UniProtKB-KW"/>
</dbReference>
<evidence type="ECO:0000256" key="3">
    <source>
        <dbReference type="ARBA" id="ARBA00022695"/>
    </source>
</evidence>
<gene>
    <name evidence="11" type="primary">Ervk25_1</name>
    <name evidence="11" type="ORF">FOF47_R04493</name>
</gene>
<keyword evidence="3" id="KW-0548">Nucleotidyltransferase</keyword>
<dbReference type="GO" id="GO:0016787">
    <property type="term" value="F:hydrolase activity"/>
    <property type="evidence" value="ECO:0007669"/>
    <property type="project" value="UniProtKB-KW"/>
</dbReference>
<evidence type="ECO:0000256" key="1">
    <source>
        <dbReference type="ARBA" id="ARBA00010879"/>
    </source>
</evidence>
<evidence type="ECO:0000256" key="7">
    <source>
        <dbReference type="ARBA" id="ARBA00022833"/>
    </source>
</evidence>
<reference evidence="11 12" key="1">
    <citation type="submission" date="2019-11" db="EMBL/GenBank/DDBJ databases">
        <authorList>
            <person name="Yang C."/>
            <person name="Li F."/>
        </authorList>
    </citation>
    <scope>NUCLEOTIDE SEQUENCE [LARGE SCALE GENOMIC DNA]</scope>
    <source>
        <strain evidence="11">KB4526</strain>
        <tissue evidence="11">Muscle</tissue>
    </source>
</reference>
<comment type="similarity">
    <text evidence="1">Belongs to the beta type-B retroviral polymerase family. HERV class-II K(HML-2) pol subfamily.</text>
</comment>
<dbReference type="PROSITE" id="PS50878">
    <property type="entry name" value="RT_POL"/>
    <property type="match status" value="1"/>
</dbReference>
<feature type="non-terminal residue" evidence="11">
    <location>
        <position position="155"/>
    </location>
</feature>
<feature type="non-terminal residue" evidence="11">
    <location>
        <position position="1"/>
    </location>
</feature>
<sequence>WPLPKIKLEALEQLVSEQLQLGHIEPSTSPWNSPVFVIKKKSGKWRMLTDLRKVNKRIEPMGALQLGLPSPALIPQNWSLMVLDLKDFFFFFYFPLQLQDRDKFAFTVPVLNHAQPVKRYQWTVLPQGMINSPTLCREFVARSLQSIHQTYPNYI</sequence>
<comment type="caution">
    <text evidence="11">The sequence shown here is derived from an EMBL/GenBank/DDBJ whole genome shotgun (WGS) entry which is preliminary data.</text>
</comment>
<keyword evidence="9" id="KW-0511">Multifunctional enzyme</keyword>
<evidence type="ECO:0000256" key="9">
    <source>
        <dbReference type="ARBA" id="ARBA00023268"/>
    </source>
</evidence>
<evidence type="ECO:0000259" key="10">
    <source>
        <dbReference type="PROSITE" id="PS50878"/>
    </source>
</evidence>
<accession>A0A6G1AZL9</accession>
<keyword evidence="8" id="KW-0695">RNA-directed DNA polymerase</keyword>
<keyword evidence="6" id="KW-0378">Hydrolase</keyword>
<dbReference type="Pfam" id="PF00078">
    <property type="entry name" value="RVT_1"/>
    <property type="match status" value="1"/>
</dbReference>
<keyword evidence="4" id="KW-0540">Nuclease</keyword>
<dbReference type="GO" id="GO:0035613">
    <property type="term" value="F:RNA stem-loop binding"/>
    <property type="evidence" value="ECO:0007669"/>
    <property type="project" value="TreeGrafter"/>
</dbReference>
<dbReference type="EMBL" id="VOAJ01002729">
    <property type="protein sequence ID" value="KAF0881425.1"/>
    <property type="molecule type" value="Genomic_DNA"/>
</dbReference>
<dbReference type="PANTHER" id="PTHR41694">
    <property type="entry name" value="ENDOGENOUS RETROVIRUS GROUP K MEMBER POL PROTEIN"/>
    <property type="match status" value="1"/>
</dbReference>
<dbReference type="InterPro" id="IPR043128">
    <property type="entry name" value="Rev_trsase/Diguanyl_cyclase"/>
</dbReference>
<name>A0A6G1AZL9_CROCR</name>